<evidence type="ECO:0000256" key="4">
    <source>
        <dbReference type="ARBA" id="ARBA00023139"/>
    </source>
</evidence>
<dbReference type="PANTHER" id="PTHR30329">
    <property type="entry name" value="STATOR ELEMENT OF FLAGELLAR MOTOR COMPLEX"/>
    <property type="match status" value="1"/>
</dbReference>
<evidence type="ECO:0000256" key="5">
    <source>
        <dbReference type="ARBA" id="ARBA00023237"/>
    </source>
</evidence>
<dbReference type="CDD" id="cd07185">
    <property type="entry name" value="OmpA_C-like"/>
    <property type="match status" value="1"/>
</dbReference>
<keyword evidence="7 8" id="KW-0131">Cell cycle</keyword>
<keyword evidence="3 8" id="KW-0472">Membrane</keyword>
<dbReference type="PANTHER" id="PTHR30329:SF21">
    <property type="entry name" value="LIPOPROTEIN YIAD-RELATED"/>
    <property type="match status" value="1"/>
</dbReference>
<feature type="compositionally biased region" description="Low complexity" evidence="9">
    <location>
        <begin position="38"/>
        <end position="55"/>
    </location>
</feature>
<evidence type="ECO:0000259" key="11">
    <source>
        <dbReference type="PROSITE" id="PS51123"/>
    </source>
</evidence>
<dbReference type="InterPro" id="IPR050330">
    <property type="entry name" value="Bact_OuterMem_StrucFunc"/>
</dbReference>
<dbReference type="AlphaFoldDB" id="A0AAJ5WXZ8"/>
<evidence type="ECO:0000256" key="9">
    <source>
        <dbReference type="SAM" id="MobiDB-lite"/>
    </source>
</evidence>
<evidence type="ECO:0000256" key="3">
    <source>
        <dbReference type="ARBA" id="ARBA00023136"/>
    </source>
</evidence>
<comment type="similarity">
    <text evidence="8">Belongs to the Pal lipoprotein family.</text>
</comment>
<dbReference type="PROSITE" id="PS51123">
    <property type="entry name" value="OMPA_2"/>
    <property type="match status" value="1"/>
</dbReference>
<dbReference type="Pfam" id="PF00691">
    <property type="entry name" value="OmpA"/>
    <property type="match status" value="1"/>
</dbReference>
<dbReference type="NCBIfam" id="TIGR02802">
    <property type="entry name" value="Pal_lipo"/>
    <property type="match status" value="1"/>
</dbReference>
<feature type="domain" description="OmpA-like" evidence="11">
    <location>
        <begin position="69"/>
        <end position="186"/>
    </location>
</feature>
<evidence type="ECO:0000256" key="6">
    <source>
        <dbReference type="ARBA" id="ARBA00023288"/>
    </source>
</evidence>
<dbReference type="InterPro" id="IPR006665">
    <property type="entry name" value="OmpA-like"/>
</dbReference>
<evidence type="ECO:0000313" key="12">
    <source>
        <dbReference type="EMBL" id="WEK40406.1"/>
    </source>
</evidence>
<proteinExistence type="inferred from homology"/>
<feature type="region of interest" description="Disordered" evidence="9">
    <location>
        <begin position="26"/>
        <end position="66"/>
    </location>
</feature>
<evidence type="ECO:0000256" key="2">
    <source>
        <dbReference type="ARBA" id="ARBA00022729"/>
    </source>
</evidence>
<accession>A0AAJ5WXZ8</accession>
<sequence>MKTSRIMKLAMVGCAVAAMAACTRKPPVETGVPGPNDGTSTAPTGPAYPTAPTGPVTGGGLGSAQPGSEQDFVVNVGDRIYFDLDSYEVRPEAMPRLDAQAQWLQRYPSVTVRIEGNADERGTREYNLALGARRAESVRTYLINRGIPAGRIDTISFGKERPIAEGSNEDAFARNRNAHTAIVSGAPR</sequence>
<dbReference type="PROSITE" id="PS51257">
    <property type="entry name" value="PROKAR_LIPOPROTEIN"/>
    <property type="match status" value="1"/>
</dbReference>
<dbReference type="Gene3D" id="3.30.1330.60">
    <property type="entry name" value="OmpA-like domain"/>
    <property type="match status" value="1"/>
</dbReference>
<dbReference type="InterPro" id="IPR006690">
    <property type="entry name" value="OMPA-like_CS"/>
</dbReference>
<reference evidence="12" key="1">
    <citation type="submission" date="2023-03" db="EMBL/GenBank/DDBJ databases">
        <title>Andean soil-derived lignocellulolytic bacterial consortium as a source of novel taxa and putative plastic-active enzymes.</title>
        <authorList>
            <person name="Diaz-Garcia L."/>
            <person name="Chuvochina M."/>
            <person name="Feuerriegel G."/>
            <person name="Bunk B."/>
            <person name="Sproer C."/>
            <person name="Streit W.R."/>
            <person name="Rodriguez L.M."/>
            <person name="Overmann J."/>
            <person name="Jimenez D.J."/>
        </authorList>
    </citation>
    <scope>NUCLEOTIDE SEQUENCE</scope>
    <source>
        <strain evidence="12">MAG 833</strain>
    </source>
</reference>
<dbReference type="PROSITE" id="PS01068">
    <property type="entry name" value="OMPA_1"/>
    <property type="match status" value="1"/>
</dbReference>
<keyword evidence="5 8" id="KW-0998">Cell outer membrane</keyword>
<dbReference type="GO" id="GO:0009279">
    <property type="term" value="C:cell outer membrane"/>
    <property type="evidence" value="ECO:0007669"/>
    <property type="project" value="UniProtKB-SubCell"/>
</dbReference>
<dbReference type="PRINTS" id="PR01023">
    <property type="entry name" value="NAFLGMOTY"/>
</dbReference>
<name>A0AAJ5WXZ8_9CAUL</name>
<dbReference type="InterPro" id="IPR039001">
    <property type="entry name" value="Pal"/>
</dbReference>
<evidence type="ECO:0000256" key="10">
    <source>
        <dbReference type="SAM" id="SignalP"/>
    </source>
</evidence>
<dbReference type="InterPro" id="IPR014169">
    <property type="entry name" value="Pal_lipo_C"/>
</dbReference>
<keyword evidence="4 8" id="KW-0564">Palmitate</keyword>
<evidence type="ECO:0000256" key="1">
    <source>
        <dbReference type="ARBA" id="ARBA00022618"/>
    </source>
</evidence>
<dbReference type="Proteomes" id="UP001213664">
    <property type="component" value="Chromosome"/>
</dbReference>
<dbReference type="SUPFAM" id="SSF103088">
    <property type="entry name" value="OmpA-like"/>
    <property type="match status" value="1"/>
</dbReference>
<dbReference type="InterPro" id="IPR006664">
    <property type="entry name" value="OMP_bac"/>
</dbReference>
<feature type="chain" id="PRO_5042514158" description="Peptidoglycan-associated lipoprotein" evidence="10">
    <location>
        <begin position="21"/>
        <end position="188"/>
    </location>
</feature>
<evidence type="ECO:0000256" key="8">
    <source>
        <dbReference type="HAMAP-Rule" id="MF_02204"/>
    </source>
</evidence>
<keyword evidence="6 8" id="KW-0449">Lipoprotein</keyword>
<comment type="subunit">
    <text evidence="8">The Tol-Pal system is composed of five core proteins: the inner membrane proteins TolA, TolQ and TolR, the periplasmic protein TolB and the outer membrane protein Pal. They form a network linking the inner and outer membranes and the peptidoglycan layer.</text>
</comment>
<gene>
    <name evidence="8 12" type="primary">pal</name>
    <name evidence="12" type="ORF">P0Y50_02030</name>
</gene>
<protein>
    <recommendedName>
        <fullName evidence="8">Peptidoglycan-associated lipoprotein</fullName>
        <shortName evidence="8">PAL</shortName>
    </recommendedName>
</protein>
<dbReference type="PRINTS" id="PR01021">
    <property type="entry name" value="OMPADOMAIN"/>
</dbReference>
<dbReference type="InterPro" id="IPR036737">
    <property type="entry name" value="OmpA-like_sf"/>
</dbReference>
<feature type="signal peptide" evidence="10">
    <location>
        <begin position="1"/>
        <end position="20"/>
    </location>
</feature>
<comment type="subcellular location">
    <subcellularLocation>
        <location evidence="8">Cell outer membrane</location>
        <topology evidence="8">Lipid-anchor</topology>
    </subcellularLocation>
</comment>
<organism evidence="12 13">
    <name type="scientific">Candidatus Brevundimonas colombiensis</name>
    <dbReference type="NCBI Taxonomy" id="3121376"/>
    <lineage>
        <taxon>Bacteria</taxon>
        <taxon>Pseudomonadati</taxon>
        <taxon>Pseudomonadota</taxon>
        <taxon>Alphaproteobacteria</taxon>
        <taxon>Caulobacterales</taxon>
        <taxon>Caulobacteraceae</taxon>
        <taxon>Brevundimonas</taxon>
    </lineage>
</organism>
<keyword evidence="1 8" id="KW-0132">Cell division</keyword>
<dbReference type="EMBL" id="CP119326">
    <property type="protein sequence ID" value="WEK40406.1"/>
    <property type="molecule type" value="Genomic_DNA"/>
</dbReference>
<comment type="function">
    <text evidence="8">Part of the Tol-Pal system, which plays a role in outer membrane invagination during cell division and is important for maintaining outer membrane integrity.</text>
</comment>
<keyword evidence="2 8" id="KW-0732">Signal</keyword>
<evidence type="ECO:0000313" key="13">
    <source>
        <dbReference type="Proteomes" id="UP001213664"/>
    </source>
</evidence>
<evidence type="ECO:0000256" key="7">
    <source>
        <dbReference type="ARBA" id="ARBA00023306"/>
    </source>
</evidence>
<dbReference type="GO" id="GO:0051301">
    <property type="term" value="P:cell division"/>
    <property type="evidence" value="ECO:0007669"/>
    <property type="project" value="UniProtKB-UniRule"/>
</dbReference>
<dbReference type="HAMAP" id="MF_02204">
    <property type="entry name" value="Pal"/>
    <property type="match status" value="1"/>
</dbReference>